<sequence length="294" mass="31251">MTEGTGAAARRRNLRDTITLVCVLALAPLAPAAVLVNRVADRLSCSDGELTVVGSAVYEPVLRKAAEDYAATCPGSRIRIDTGGSAEGLQRLVAEVEALDRGQDDRTRPELLAISDGPRGRDLPHLREKLFASAVFTFVANPAAGVSDLSRQQIRDIYAGRITSWAQVGGNDVPIAVADLGDSSAKRILRYRILNEPEAACENPSDGSCQPRADSLRSVAENPGGFGFAEVGAAADHPGVRPLRIDGEPAPEEATGIGRYPFRQAGYGYTYDDARSGSLATGFLNYLVNNPNDR</sequence>
<protein>
    <recommendedName>
        <fullName evidence="2">PBP domain-containing protein</fullName>
    </recommendedName>
</protein>
<keyword evidence="4" id="KW-1185">Reference proteome</keyword>
<dbReference type="SMR" id="A0A5M7C0G2"/>
<name>A0A5M7C0G2_SACHI</name>
<dbReference type="InterPro" id="IPR024370">
    <property type="entry name" value="PBP_domain"/>
</dbReference>
<comment type="caution">
    <text evidence="3">The sequence shown here is derived from an EMBL/GenBank/DDBJ whole genome shotgun (WGS) entry which is preliminary data.</text>
</comment>
<evidence type="ECO:0000313" key="4">
    <source>
        <dbReference type="Proteomes" id="UP000323946"/>
    </source>
</evidence>
<dbReference type="PANTHER" id="PTHR30570:SF1">
    <property type="entry name" value="PHOSPHATE-BINDING PROTEIN PSTS"/>
    <property type="match status" value="1"/>
</dbReference>
<organism evidence="3 4">
    <name type="scientific">Saccharopolyspora hirsuta</name>
    <dbReference type="NCBI Taxonomy" id="1837"/>
    <lineage>
        <taxon>Bacteria</taxon>
        <taxon>Bacillati</taxon>
        <taxon>Actinomycetota</taxon>
        <taxon>Actinomycetes</taxon>
        <taxon>Pseudonocardiales</taxon>
        <taxon>Pseudonocardiaceae</taxon>
        <taxon>Saccharopolyspora</taxon>
    </lineage>
</organism>
<dbReference type="AlphaFoldDB" id="A0A5M7C0G2"/>
<feature type="domain" description="PBP" evidence="2">
    <location>
        <begin position="45"/>
        <end position="289"/>
    </location>
</feature>
<accession>A0A5M7C0G2</accession>
<dbReference type="Gene3D" id="3.40.190.10">
    <property type="entry name" value="Periplasmic binding protein-like II"/>
    <property type="match status" value="2"/>
</dbReference>
<dbReference type="EMBL" id="VWPH01000004">
    <property type="protein sequence ID" value="KAA5834910.1"/>
    <property type="molecule type" value="Genomic_DNA"/>
</dbReference>
<reference evidence="3 4" key="1">
    <citation type="submission" date="2019-09" db="EMBL/GenBank/DDBJ databases">
        <title>Draft genome sequence of the thermophilic Saccharopolyspora hirsuta VKM Ac-666T.</title>
        <authorList>
            <person name="Lobastova T.G."/>
            <person name="Fokina V."/>
            <person name="Bragin E.Y."/>
            <person name="Shtratnikova V.Y."/>
            <person name="Starodumova I.P."/>
            <person name="Tarlachkov S.V."/>
            <person name="Donova M.V."/>
        </authorList>
    </citation>
    <scope>NUCLEOTIDE SEQUENCE [LARGE SCALE GENOMIC DNA]</scope>
    <source>
        <strain evidence="3 4">VKM Ac-666</strain>
    </source>
</reference>
<dbReference type="InterPro" id="IPR050811">
    <property type="entry name" value="Phosphate_ABC_transporter"/>
</dbReference>
<evidence type="ECO:0000313" key="3">
    <source>
        <dbReference type="EMBL" id="KAA5834910.1"/>
    </source>
</evidence>
<dbReference type="Proteomes" id="UP000323946">
    <property type="component" value="Unassembled WGS sequence"/>
</dbReference>
<gene>
    <name evidence="3" type="ORF">F1721_08820</name>
</gene>
<dbReference type="RefSeq" id="WP_150066106.1">
    <property type="nucleotide sequence ID" value="NZ_JBEPDJ010000002.1"/>
</dbReference>
<dbReference type="OrthoDB" id="9790048at2"/>
<dbReference type="PANTHER" id="PTHR30570">
    <property type="entry name" value="PERIPLASMIC PHOSPHATE BINDING COMPONENT OF PHOSPHATE ABC TRANSPORTER"/>
    <property type="match status" value="1"/>
</dbReference>
<dbReference type="SUPFAM" id="SSF53850">
    <property type="entry name" value="Periplasmic binding protein-like II"/>
    <property type="match status" value="1"/>
</dbReference>
<proteinExistence type="predicted"/>
<dbReference type="Pfam" id="PF12849">
    <property type="entry name" value="PBP_like_2"/>
    <property type="match status" value="1"/>
</dbReference>
<evidence type="ECO:0000259" key="2">
    <source>
        <dbReference type="Pfam" id="PF12849"/>
    </source>
</evidence>
<evidence type="ECO:0000256" key="1">
    <source>
        <dbReference type="ARBA" id="ARBA00022729"/>
    </source>
</evidence>
<keyword evidence="1" id="KW-0732">Signal</keyword>